<keyword evidence="3" id="KW-1185">Reference proteome</keyword>
<dbReference type="Proteomes" id="UP000706333">
    <property type="component" value="Unassembled WGS sequence"/>
</dbReference>
<feature type="region of interest" description="Disordered" evidence="1">
    <location>
        <begin position="23"/>
        <end position="43"/>
    </location>
</feature>
<gene>
    <name evidence="2" type="ORF">CCR87_14775</name>
</gene>
<name>A0A934TLZ2_9RHOB</name>
<proteinExistence type="predicted"/>
<sequence length="65" mass="6764">MFGLAKPRDADWLAVRRSAWGGRVGMPRADGGGPRGNGPGAGGIMDGGWLTRLAVDCLRDRSGNP</sequence>
<evidence type="ECO:0000313" key="3">
    <source>
        <dbReference type="Proteomes" id="UP000706333"/>
    </source>
</evidence>
<evidence type="ECO:0000313" key="2">
    <source>
        <dbReference type="EMBL" id="MBK5928579.1"/>
    </source>
</evidence>
<feature type="compositionally biased region" description="Gly residues" evidence="1">
    <location>
        <begin position="30"/>
        <end position="43"/>
    </location>
</feature>
<evidence type="ECO:0000256" key="1">
    <source>
        <dbReference type="SAM" id="MobiDB-lite"/>
    </source>
</evidence>
<comment type="caution">
    <text evidence="2">The sequence shown here is derived from an EMBL/GenBank/DDBJ whole genome shotgun (WGS) entry which is preliminary data.</text>
</comment>
<reference evidence="2" key="1">
    <citation type="submission" date="2017-05" db="EMBL/GenBank/DDBJ databases">
        <authorList>
            <person name="Imhoff J.F."/>
            <person name="Rahn T."/>
            <person name="Kuenzel S."/>
            <person name="Neulinger S.C."/>
        </authorList>
    </citation>
    <scope>NUCLEOTIDE SEQUENCE</scope>
    <source>
        <strain evidence="2">LMG 28126</strain>
    </source>
</reference>
<protein>
    <submittedName>
        <fullName evidence="2">Uncharacterized protein</fullName>
    </submittedName>
</protein>
<accession>A0A934TLZ2</accession>
<dbReference type="AlphaFoldDB" id="A0A934TLZ2"/>
<dbReference type="EMBL" id="NHSD01000312">
    <property type="protein sequence ID" value="MBK5928579.1"/>
    <property type="molecule type" value="Genomic_DNA"/>
</dbReference>
<organism evidence="2 3">
    <name type="scientific">Rhodobaculum claviforme</name>
    <dbReference type="NCBI Taxonomy" id="1549854"/>
    <lineage>
        <taxon>Bacteria</taxon>
        <taxon>Pseudomonadati</taxon>
        <taxon>Pseudomonadota</taxon>
        <taxon>Alphaproteobacteria</taxon>
        <taxon>Rhodobacterales</taxon>
        <taxon>Paracoccaceae</taxon>
        <taxon>Rhodobaculum</taxon>
    </lineage>
</organism>
<reference evidence="2" key="2">
    <citation type="journal article" date="2020" name="Microorganisms">
        <title>Osmotic Adaptation and Compatible Solute Biosynthesis of Phototrophic Bacteria as Revealed from Genome Analyses.</title>
        <authorList>
            <person name="Imhoff J.F."/>
            <person name="Rahn T."/>
            <person name="Kunzel S."/>
            <person name="Keller A."/>
            <person name="Neulinger S.C."/>
        </authorList>
    </citation>
    <scope>NUCLEOTIDE SEQUENCE</scope>
    <source>
        <strain evidence="2">LMG 28126</strain>
    </source>
</reference>